<proteinExistence type="predicted"/>
<name>A0A9P6ELI6_9AGAR</name>
<gene>
    <name evidence="2" type="ORF">CPB83DRAFT_123170</name>
</gene>
<keyword evidence="3" id="KW-1185">Reference proteome</keyword>
<evidence type="ECO:0000256" key="1">
    <source>
        <dbReference type="SAM" id="Phobius"/>
    </source>
</evidence>
<feature type="transmembrane region" description="Helical" evidence="1">
    <location>
        <begin position="15"/>
        <end position="37"/>
    </location>
</feature>
<protein>
    <submittedName>
        <fullName evidence="2">Uncharacterized protein</fullName>
    </submittedName>
</protein>
<dbReference type="Proteomes" id="UP000807306">
    <property type="component" value="Unassembled WGS sequence"/>
</dbReference>
<dbReference type="AlphaFoldDB" id="A0A9P6ELI6"/>
<evidence type="ECO:0000313" key="2">
    <source>
        <dbReference type="EMBL" id="KAF9531119.1"/>
    </source>
</evidence>
<accession>A0A9P6ELI6</accession>
<sequence>MVTTSQLKVSRFASAFPYTAPAAFIELVSLGTVILLISPDIRGPKHLTFHPSLCQILMNTRQELFDLFCNNSVQVPVGPLDIELGASGLSLRQYQWSPK</sequence>
<reference evidence="2" key="1">
    <citation type="submission" date="2020-11" db="EMBL/GenBank/DDBJ databases">
        <authorList>
            <consortium name="DOE Joint Genome Institute"/>
            <person name="Ahrendt S."/>
            <person name="Riley R."/>
            <person name="Andreopoulos W."/>
            <person name="Labutti K."/>
            <person name="Pangilinan J."/>
            <person name="Ruiz-Duenas F.J."/>
            <person name="Barrasa J.M."/>
            <person name="Sanchez-Garcia M."/>
            <person name="Camarero S."/>
            <person name="Miyauchi S."/>
            <person name="Serrano A."/>
            <person name="Linde D."/>
            <person name="Babiker R."/>
            <person name="Drula E."/>
            <person name="Ayuso-Fernandez I."/>
            <person name="Pacheco R."/>
            <person name="Padilla G."/>
            <person name="Ferreira P."/>
            <person name="Barriuso J."/>
            <person name="Kellner H."/>
            <person name="Castanera R."/>
            <person name="Alfaro M."/>
            <person name="Ramirez L."/>
            <person name="Pisabarro A.G."/>
            <person name="Kuo A."/>
            <person name="Tritt A."/>
            <person name="Lipzen A."/>
            <person name="He G."/>
            <person name="Yan M."/>
            <person name="Ng V."/>
            <person name="Cullen D."/>
            <person name="Martin F."/>
            <person name="Rosso M.-N."/>
            <person name="Henrissat B."/>
            <person name="Hibbett D."/>
            <person name="Martinez A.T."/>
            <person name="Grigoriev I.V."/>
        </authorList>
    </citation>
    <scope>NUCLEOTIDE SEQUENCE</scope>
    <source>
        <strain evidence="2">CBS 506.95</strain>
    </source>
</reference>
<keyword evidence="1" id="KW-0472">Membrane</keyword>
<dbReference type="EMBL" id="MU157836">
    <property type="protein sequence ID" value="KAF9531119.1"/>
    <property type="molecule type" value="Genomic_DNA"/>
</dbReference>
<evidence type="ECO:0000313" key="3">
    <source>
        <dbReference type="Proteomes" id="UP000807306"/>
    </source>
</evidence>
<comment type="caution">
    <text evidence="2">The sequence shown here is derived from an EMBL/GenBank/DDBJ whole genome shotgun (WGS) entry which is preliminary data.</text>
</comment>
<keyword evidence="1" id="KW-0812">Transmembrane</keyword>
<organism evidence="2 3">
    <name type="scientific">Crepidotus variabilis</name>
    <dbReference type="NCBI Taxonomy" id="179855"/>
    <lineage>
        <taxon>Eukaryota</taxon>
        <taxon>Fungi</taxon>
        <taxon>Dikarya</taxon>
        <taxon>Basidiomycota</taxon>
        <taxon>Agaricomycotina</taxon>
        <taxon>Agaricomycetes</taxon>
        <taxon>Agaricomycetidae</taxon>
        <taxon>Agaricales</taxon>
        <taxon>Agaricineae</taxon>
        <taxon>Crepidotaceae</taxon>
        <taxon>Crepidotus</taxon>
    </lineage>
</organism>
<keyword evidence="1" id="KW-1133">Transmembrane helix</keyword>